<dbReference type="InterPro" id="IPR006912">
    <property type="entry name" value="Harbinger_derived_prot"/>
</dbReference>
<dbReference type="EMBL" id="JAJFAZ020000006">
    <property type="protein sequence ID" value="KAI5321384.1"/>
    <property type="molecule type" value="Genomic_DNA"/>
</dbReference>
<feature type="coiled-coil region" evidence="1">
    <location>
        <begin position="5"/>
        <end position="45"/>
    </location>
</feature>
<name>A0AAD4YU36_PRUDU</name>
<dbReference type="Proteomes" id="UP001054821">
    <property type="component" value="Chromosome 6"/>
</dbReference>
<evidence type="ECO:0000313" key="4">
    <source>
        <dbReference type="Proteomes" id="UP001054821"/>
    </source>
</evidence>
<evidence type="ECO:0000256" key="1">
    <source>
        <dbReference type="SAM" id="Coils"/>
    </source>
</evidence>
<accession>A0AAD4YU36</accession>
<dbReference type="PANTHER" id="PTHR47150">
    <property type="entry name" value="OS12G0169200 PROTEIN"/>
    <property type="match status" value="1"/>
</dbReference>
<protein>
    <submittedName>
        <fullName evidence="3">Uncharacterized protein</fullName>
    </submittedName>
</protein>
<evidence type="ECO:0000313" key="3">
    <source>
        <dbReference type="EMBL" id="KAI5321384.1"/>
    </source>
</evidence>
<reference evidence="3 4" key="1">
    <citation type="journal article" date="2022" name="G3 (Bethesda)">
        <title>Whole-genome sequence and methylome profiling of the almond [Prunus dulcis (Mill.) D.A. Webb] cultivar 'Nonpareil'.</title>
        <authorList>
            <person name="D'Amico-Willman K.M."/>
            <person name="Ouma W.Z."/>
            <person name="Meulia T."/>
            <person name="Sideli G.M."/>
            <person name="Gradziel T.M."/>
            <person name="Fresnedo-Ramirez J."/>
        </authorList>
    </citation>
    <scope>NUCLEOTIDE SEQUENCE [LARGE SCALE GENOMIC DNA]</scope>
    <source>
        <strain evidence="3">Clone GOH B32 T37-40</strain>
    </source>
</reference>
<dbReference type="PANTHER" id="PTHR47150:SF5">
    <property type="entry name" value="OS07G0546750 PROTEIN"/>
    <property type="match status" value="1"/>
</dbReference>
<gene>
    <name evidence="3" type="ORF">L3X38_030455</name>
</gene>
<organism evidence="3 4">
    <name type="scientific">Prunus dulcis</name>
    <name type="common">Almond</name>
    <name type="synonym">Amygdalus dulcis</name>
    <dbReference type="NCBI Taxonomy" id="3755"/>
    <lineage>
        <taxon>Eukaryota</taxon>
        <taxon>Viridiplantae</taxon>
        <taxon>Streptophyta</taxon>
        <taxon>Embryophyta</taxon>
        <taxon>Tracheophyta</taxon>
        <taxon>Spermatophyta</taxon>
        <taxon>Magnoliopsida</taxon>
        <taxon>eudicotyledons</taxon>
        <taxon>Gunneridae</taxon>
        <taxon>Pentapetalae</taxon>
        <taxon>rosids</taxon>
        <taxon>fabids</taxon>
        <taxon>Rosales</taxon>
        <taxon>Rosaceae</taxon>
        <taxon>Amygdaloideae</taxon>
        <taxon>Amygdaleae</taxon>
        <taxon>Prunus</taxon>
    </lineage>
</organism>
<comment type="caution">
    <text evidence="3">The sequence shown here is derived from an EMBL/GenBank/DDBJ whole genome shotgun (WGS) entry which is preliminary data.</text>
</comment>
<dbReference type="AlphaFoldDB" id="A0AAD4YU36"/>
<evidence type="ECO:0000256" key="2">
    <source>
        <dbReference type="SAM" id="MobiDB-lite"/>
    </source>
</evidence>
<feature type="compositionally biased region" description="Basic residues" evidence="2">
    <location>
        <begin position="57"/>
        <end position="67"/>
    </location>
</feature>
<proteinExistence type="predicted"/>
<keyword evidence="1" id="KW-0175">Coiled coil</keyword>
<dbReference type="Pfam" id="PF04827">
    <property type="entry name" value="Plant_tran"/>
    <property type="match status" value="1"/>
</dbReference>
<keyword evidence="4" id="KW-1185">Reference proteome</keyword>
<feature type="region of interest" description="Disordered" evidence="2">
    <location>
        <begin position="48"/>
        <end position="67"/>
    </location>
</feature>
<sequence>MEEFRRCLERQERETNERNRRANEINELQRQVDEQVLIAVALQDEENQGRRRDSQVGRRRNVERHRHSRGKNLLEDYLIPTSLYFDVDFRRRFRMQPHLFNKVMHDICNYDAYFVQKCDATGALGLLPEQKLTAVIRMLAYGASADHVDEIARMGKSTTLEALVRFCQAVETLYTRDYLRRPTPKDLQRLLQKAEARGFPGMIGSIDCMHWQ</sequence>